<organism evidence="1 2">
    <name type="scientific">Crucibulum laeve</name>
    <dbReference type="NCBI Taxonomy" id="68775"/>
    <lineage>
        <taxon>Eukaryota</taxon>
        <taxon>Fungi</taxon>
        <taxon>Dikarya</taxon>
        <taxon>Basidiomycota</taxon>
        <taxon>Agaricomycotina</taxon>
        <taxon>Agaricomycetes</taxon>
        <taxon>Agaricomycetidae</taxon>
        <taxon>Agaricales</taxon>
        <taxon>Agaricineae</taxon>
        <taxon>Nidulariaceae</taxon>
        <taxon>Crucibulum</taxon>
    </lineage>
</organism>
<dbReference type="OrthoDB" id="3059868at2759"/>
<gene>
    <name evidence="1" type="ORF">BDQ12DRAFT_676119</name>
</gene>
<sequence length="260" mass="30000">MQNIYSGLAELREINDLPELLRGQMKVYGWRMTFYSDSHLWIRIGSWIVSSNLPILWYADPKLEPHLLQNARKQASLSGKTFCRTTSSSFNVSMPVYTLDLDYVPYQHIQSSIQKTLSSLQPGTSLVVNFTAIQQATAYLDEQFVLCAIPFLPRKYGNSHTKKKHVRTAVPLYLTLPHALEIISNAPNTTIHSVENASRERALSLQAWEQLLVHDRKLRSVYIDENGIESWRENRFLLAWEAGLLMAEFLIRWHVVIQKQ</sequence>
<evidence type="ECO:0000313" key="1">
    <source>
        <dbReference type="EMBL" id="TFK42387.1"/>
    </source>
</evidence>
<reference evidence="1 2" key="1">
    <citation type="journal article" date="2019" name="Nat. Ecol. Evol.">
        <title>Megaphylogeny resolves global patterns of mushroom evolution.</title>
        <authorList>
            <person name="Varga T."/>
            <person name="Krizsan K."/>
            <person name="Foldi C."/>
            <person name="Dima B."/>
            <person name="Sanchez-Garcia M."/>
            <person name="Sanchez-Ramirez S."/>
            <person name="Szollosi G.J."/>
            <person name="Szarkandi J.G."/>
            <person name="Papp V."/>
            <person name="Albert L."/>
            <person name="Andreopoulos W."/>
            <person name="Angelini C."/>
            <person name="Antonin V."/>
            <person name="Barry K.W."/>
            <person name="Bougher N.L."/>
            <person name="Buchanan P."/>
            <person name="Buyck B."/>
            <person name="Bense V."/>
            <person name="Catcheside P."/>
            <person name="Chovatia M."/>
            <person name="Cooper J."/>
            <person name="Damon W."/>
            <person name="Desjardin D."/>
            <person name="Finy P."/>
            <person name="Geml J."/>
            <person name="Haridas S."/>
            <person name="Hughes K."/>
            <person name="Justo A."/>
            <person name="Karasinski D."/>
            <person name="Kautmanova I."/>
            <person name="Kiss B."/>
            <person name="Kocsube S."/>
            <person name="Kotiranta H."/>
            <person name="LaButti K.M."/>
            <person name="Lechner B.E."/>
            <person name="Liimatainen K."/>
            <person name="Lipzen A."/>
            <person name="Lukacs Z."/>
            <person name="Mihaltcheva S."/>
            <person name="Morgado L.N."/>
            <person name="Niskanen T."/>
            <person name="Noordeloos M.E."/>
            <person name="Ohm R.A."/>
            <person name="Ortiz-Santana B."/>
            <person name="Ovrebo C."/>
            <person name="Racz N."/>
            <person name="Riley R."/>
            <person name="Savchenko A."/>
            <person name="Shiryaev A."/>
            <person name="Soop K."/>
            <person name="Spirin V."/>
            <person name="Szebenyi C."/>
            <person name="Tomsovsky M."/>
            <person name="Tulloss R.E."/>
            <person name="Uehling J."/>
            <person name="Grigoriev I.V."/>
            <person name="Vagvolgyi C."/>
            <person name="Papp T."/>
            <person name="Martin F.M."/>
            <person name="Miettinen O."/>
            <person name="Hibbett D.S."/>
            <person name="Nagy L.G."/>
        </authorList>
    </citation>
    <scope>NUCLEOTIDE SEQUENCE [LARGE SCALE GENOMIC DNA]</scope>
    <source>
        <strain evidence="1 2">CBS 166.37</strain>
    </source>
</reference>
<dbReference type="EMBL" id="ML213592">
    <property type="protein sequence ID" value="TFK42387.1"/>
    <property type="molecule type" value="Genomic_DNA"/>
</dbReference>
<proteinExistence type="predicted"/>
<evidence type="ECO:0000313" key="2">
    <source>
        <dbReference type="Proteomes" id="UP000308652"/>
    </source>
</evidence>
<dbReference type="AlphaFoldDB" id="A0A5C3MBV2"/>
<keyword evidence="2" id="KW-1185">Reference proteome</keyword>
<name>A0A5C3MBV2_9AGAR</name>
<protein>
    <submittedName>
        <fullName evidence="1">Uncharacterized protein</fullName>
    </submittedName>
</protein>
<accession>A0A5C3MBV2</accession>
<dbReference type="Proteomes" id="UP000308652">
    <property type="component" value="Unassembled WGS sequence"/>
</dbReference>